<keyword evidence="2" id="KW-1133">Transmembrane helix</keyword>
<organism evidence="3 4">
    <name type="scientific">Fusarium heterosporum</name>
    <dbReference type="NCBI Taxonomy" id="42747"/>
    <lineage>
        <taxon>Eukaryota</taxon>
        <taxon>Fungi</taxon>
        <taxon>Dikarya</taxon>
        <taxon>Ascomycota</taxon>
        <taxon>Pezizomycotina</taxon>
        <taxon>Sordariomycetes</taxon>
        <taxon>Hypocreomycetidae</taxon>
        <taxon>Hypocreales</taxon>
        <taxon>Nectriaceae</taxon>
        <taxon>Fusarium</taxon>
        <taxon>Fusarium heterosporum species complex</taxon>
    </lineage>
</organism>
<dbReference type="Proteomes" id="UP000567885">
    <property type="component" value="Unassembled WGS sequence"/>
</dbReference>
<feature type="compositionally biased region" description="Polar residues" evidence="1">
    <location>
        <begin position="57"/>
        <end position="66"/>
    </location>
</feature>
<evidence type="ECO:0000313" key="4">
    <source>
        <dbReference type="Proteomes" id="UP000567885"/>
    </source>
</evidence>
<dbReference type="PANTHER" id="PTHR38116">
    <property type="entry name" value="CHROMOSOME 7, WHOLE GENOME SHOTGUN SEQUENCE"/>
    <property type="match status" value="1"/>
</dbReference>
<dbReference type="InterPro" id="IPR021833">
    <property type="entry name" value="DUF3425"/>
</dbReference>
<keyword evidence="2" id="KW-0472">Membrane</keyword>
<evidence type="ECO:0000313" key="3">
    <source>
        <dbReference type="EMBL" id="KAF5667463.1"/>
    </source>
</evidence>
<evidence type="ECO:0000256" key="1">
    <source>
        <dbReference type="SAM" id="MobiDB-lite"/>
    </source>
</evidence>
<evidence type="ECO:0000256" key="2">
    <source>
        <dbReference type="SAM" id="Phobius"/>
    </source>
</evidence>
<gene>
    <name evidence="3" type="ORF">FHETE_5733</name>
</gene>
<dbReference type="PANTHER" id="PTHR38116:SF1">
    <property type="entry name" value="BZIP DOMAIN-CONTAINING PROTEIN"/>
    <property type="match status" value="1"/>
</dbReference>
<protein>
    <recommendedName>
        <fullName evidence="5">BZIP domain-containing protein</fullName>
    </recommendedName>
</protein>
<dbReference type="Pfam" id="PF11905">
    <property type="entry name" value="DUF3425"/>
    <property type="match status" value="1"/>
</dbReference>
<proteinExistence type="predicted"/>
<dbReference type="OrthoDB" id="5342924at2759"/>
<keyword evidence="4" id="KW-1185">Reference proteome</keyword>
<evidence type="ECO:0008006" key="5">
    <source>
        <dbReference type="Google" id="ProtNLM"/>
    </source>
</evidence>
<accession>A0A8H5TCR8</accession>
<feature type="region of interest" description="Disordered" evidence="1">
    <location>
        <begin position="1"/>
        <end position="25"/>
    </location>
</feature>
<reference evidence="3 4" key="1">
    <citation type="submission" date="2020-05" db="EMBL/GenBank/DDBJ databases">
        <title>Identification and distribution of gene clusters putatively required for synthesis of sphingolipid metabolism inhibitors in phylogenetically diverse species of the filamentous fungus Fusarium.</title>
        <authorList>
            <person name="Kim H.-S."/>
            <person name="Busman M."/>
            <person name="Brown D.W."/>
            <person name="Divon H."/>
            <person name="Uhlig S."/>
            <person name="Proctor R.H."/>
        </authorList>
    </citation>
    <scope>NUCLEOTIDE SEQUENCE [LARGE SCALE GENOMIC DNA]</scope>
    <source>
        <strain evidence="3 4">NRRL 20693</strain>
    </source>
</reference>
<keyword evidence="2" id="KW-0812">Transmembrane</keyword>
<dbReference type="EMBL" id="JAAGWQ010000101">
    <property type="protein sequence ID" value="KAF5667463.1"/>
    <property type="molecule type" value="Genomic_DNA"/>
</dbReference>
<feature type="region of interest" description="Disordered" evidence="1">
    <location>
        <begin position="41"/>
        <end position="66"/>
    </location>
</feature>
<sequence length="1058" mass="119708">MSRDTESDLASLELNELGQDMSQQPWSSLEHNQHYYPLDDNDFNDATPAIEGEARPGQSQSTTSLVTGKITSDKQSYWESLIGPEAPKTVCETGVWAILRHLALLHVPPVGITLSLLGLYIREIRWGDLTEEQLNALQFAAKAHEISILVSLTDILLQHINYSLLYTDEGIHLGFLSSPFYLGSPLQYFFSWEFWAGLLQPNPRYGQTRPWITGGVIIMTILLSVAAAPLSAIVMIPREGWWQVQQGVGEVGPSTSYLKPNIYQTDLGAEQTERYLIQQSSSSIVNDPVALLLPMLKDIPGPQPDAVWHQLANLSYTNYMALYESDRPLSMTQATTDEWDEHVLPGTKLVVATRPMDTLAYKAADSWEIRGTEPKGLLVRSNWNTLDSPSLKRWKQPLVAVECAWNSTKDSEAYFSFTANMSNANVTLTFDNSPTFKDLVTEARKLPNNEFPEIRHRFPMTENNAGSLISGDFLFLEERIEEKWFENGTLDTSVNDTHYEMNVGLYLCRAYARWAEVDIWIDRRRSDVVQSQFDYTLFDTFKMIGERAGHYEPIKLRKEWLQLVGWRRDESGNSFDDEQSSIWEKVIDIANEIRREESWTYPEQNREYLQVVIAVHLTDILSRMAPGLIDRKGVRPADADDGKLPEPDDYIIKHTFFQGGYGYRLRSSGTIPLALGVLLLHVAIVLIHSSILILSRNKCLSSGWTSFGKVLVLALRSEKHDLGDVGGGVASSQTWSTPVVLREVDGEGRLEMIIGKRGGDGGLASGGEHEGEEGPMTPQLLAQNAKEDWTGVTSTAERRKLQNRLNKRSQHLRKRQQLEKRQLTSEIIAQVRPVKQKPSVTFDFGQRPEALFQEIQEMCEVFKTPGISQKVFALASKAYLDYTMNAPRLSNLPFLITLNVNIAIAKNAALLGFDRNIICLDEAISPFNREGPLPPSYNFPEVLEPTRIQREVPHHPWLDIFPFPSFRDNVIQAVDAQVMDDDDLCEDIAQANLDNVERPSLIVWGDASLPHSWEASPWFLRKWGWLLKGCPEMLEATNKWRQSRGEKLLHWHSQTQGA</sequence>
<feature type="transmembrane region" description="Helical" evidence="2">
    <location>
        <begin position="211"/>
        <end position="236"/>
    </location>
</feature>
<name>A0A8H5TCR8_FUSHE</name>
<dbReference type="AlphaFoldDB" id="A0A8H5TCR8"/>
<comment type="caution">
    <text evidence="3">The sequence shown here is derived from an EMBL/GenBank/DDBJ whole genome shotgun (WGS) entry which is preliminary data.</text>
</comment>